<reference evidence="1 2" key="1">
    <citation type="submission" date="2015-11" db="EMBL/GenBank/DDBJ databases">
        <title>Genomic analysis of 38 Legionella species identifies large and diverse effector repertoires.</title>
        <authorList>
            <person name="Burstein D."/>
            <person name="Amaro F."/>
            <person name="Zusman T."/>
            <person name="Lifshitz Z."/>
            <person name="Cohen O."/>
            <person name="Gilbert J.A."/>
            <person name="Pupko T."/>
            <person name="Shuman H.A."/>
            <person name="Segal G."/>
        </authorList>
    </citation>
    <scope>NUCLEOTIDE SEQUENCE [LARGE SCALE GENOMIC DNA]</scope>
    <source>
        <strain evidence="1 2">ATCC 49508</strain>
    </source>
</reference>
<gene>
    <name evidence="1" type="ORF">Lwor_0930</name>
</gene>
<sequence length="88" mass="10191">MSQNWPTRDRDLHTARVIMEEYANDRDSDSLGLFEIVVDQIEKRMNFRLSGWVVILAKHFSSMYGASQGDFVTRQVISRCITQGQTVH</sequence>
<dbReference type="AlphaFoldDB" id="A0A0W1AH40"/>
<proteinExistence type="predicted"/>
<keyword evidence="2" id="KW-1185">Reference proteome</keyword>
<dbReference type="PATRIC" id="fig|45076.6.peg.1012"/>
<dbReference type="STRING" id="45076.Lwor_0930"/>
<dbReference type="EMBL" id="LNZC01000009">
    <property type="protein sequence ID" value="KTD80687.1"/>
    <property type="molecule type" value="Genomic_DNA"/>
</dbReference>
<name>A0A0W1AH40_9GAMM</name>
<dbReference type="Proteomes" id="UP000054662">
    <property type="component" value="Unassembled WGS sequence"/>
</dbReference>
<dbReference type="OrthoDB" id="5647017at2"/>
<comment type="caution">
    <text evidence="1">The sequence shown here is derived from an EMBL/GenBank/DDBJ whole genome shotgun (WGS) entry which is preliminary data.</text>
</comment>
<accession>A0A0W1AH40</accession>
<protein>
    <submittedName>
        <fullName evidence="1">Uncharacterized protein</fullName>
    </submittedName>
</protein>
<evidence type="ECO:0000313" key="2">
    <source>
        <dbReference type="Proteomes" id="UP000054662"/>
    </source>
</evidence>
<dbReference type="RefSeq" id="WP_058492755.1">
    <property type="nucleotide sequence ID" value="NZ_CBCRUR010000007.1"/>
</dbReference>
<organism evidence="1 2">
    <name type="scientific">Legionella worsleiensis</name>
    <dbReference type="NCBI Taxonomy" id="45076"/>
    <lineage>
        <taxon>Bacteria</taxon>
        <taxon>Pseudomonadati</taxon>
        <taxon>Pseudomonadota</taxon>
        <taxon>Gammaproteobacteria</taxon>
        <taxon>Legionellales</taxon>
        <taxon>Legionellaceae</taxon>
        <taxon>Legionella</taxon>
    </lineage>
</organism>
<evidence type="ECO:0000313" key="1">
    <source>
        <dbReference type="EMBL" id="KTD80687.1"/>
    </source>
</evidence>